<accession>A0A5M8PZD2</accession>
<dbReference type="PANTHER" id="PTHR24198">
    <property type="entry name" value="ANKYRIN REPEAT AND PROTEIN KINASE DOMAIN-CONTAINING PROTEIN"/>
    <property type="match status" value="1"/>
</dbReference>
<evidence type="ECO:0000256" key="1">
    <source>
        <dbReference type="ARBA" id="ARBA00022737"/>
    </source>
</evidence>
<dbReference type="SMART" id="SM00248">
    <property type="entry name" value="ANK"/>
    <property type="match status" value="1"/>
</dbReference>
<name>A0A5M8PZD2_9LECA</name>
<evidence type="ECO:0000313" key="4">
    <source>
        <dbReference type="EMBL" id="KAA6414475.1"/>
    </source>
</evidence>
<dbReference type="Gene3D" id="1.25.40.20">
    <property type="entry name" value="Ankyrin repeat-containing domain"/>
    <property type="match status" value="1"/>
</dbReference>
<dbReference type="SUPFAM" id="SSF48403">
    <property type="entry name" value="Ankyrin repeat"/>
    <property type="match status" value="1"/>
</dbReference>
<evidence type="ECO:0000256" key="3">
    <source>
        <dbReference type="PROSITE-ProRule" id="PRU00023"/>
    </source>
</evidence>
<dbReference type="EMBL" id="VXIT01000002">
    <property type="protein sequence ID" value="KAA6414475.1"/>
    <property type="molecule type" value="Genomic_DNA"/>
</dbReference>
<reference evidence="4 5" key="1">
    <citation type="submission" date="2019-09" db="EMBL/GenBank/DDBJ databases">
        <title>The hologenome of the rock-dwelling lichen Lasallia pustulata.</title>
        <authorList>
            <person name="Greshake Tzovaras B."/>
            <person name="Segers F."/>
            <person name="Bicker A."/>
            <person name="Dal Grande F."/>
            <person name="Otte J."/>
            <person name="Hankeln T."/>
            <person name="Schmitt I."/>
            <person name="Ebersberger I."/>
        </authorList>
    </citation>
    <scope>NUCLEOTIDE SEQUENCE [LARGE SCALE GENOMIC DNA]</scope>
    <source>
        <strain evidence="4">A1-1</strain>
    </source>
</reference>
<dbReference type="InterPro" id="IPR002110">
    <property type="entry name" value="Ankyrin_rpt"/>
</dbReference>
<dbReference type="PANTHER" id="PTHR24198:SF165">
    <property type="entry name" value="ANKYRIN REPEAT-CONTAINING PROTEIN-RELATED"/>
    <property type="match status" value="1"/>
</dbReference>
<keyword evidence="1" id="KW-0677">Repeat</keyword>
<dbReference type="OrthoDB" id="539213at2759"/>
<dbReference type="AlphaFoldDB" id="A0A5M8PZD2"/>
<comment type="caution">
    <text evidence="4">The sequence shown here is derived from an EMBL/GenBank/DDBJ whole genome shotgun (WGS) entry which is preliminary data.</text>
</comment>
<protein>
    <submittedName>
        <fullName evidence="4">Uncharacterized protein</fullName>
    </submittedName>
</protein>
<organism evidence="4 5">
    <name type="scientific">Lasallia pustulata</name>
    <dbReference type="NCBI Taxonomy" id="136370"/>
    <lineage>
        <taxon>Eukaryota</taxon>
        <taxon>Fungi</taxon>
        <taxon>Dikarya</taxon>
        <taxon>Ascomycota</taxon>
        <taxon>Pezizomycotina</taxon>
        <taxon>Lecanoromycetes</taxon>
        <taxon>OSLEUM clade</taxon>
        <taxon>Umbilicariomycetidae</taxon>
        <taxon>Umbilicariales</taxon>
        <taxon>Umbilicariaceae</taxon>
        <taxon>Lasallia</taxon>
    </lineage>
</organism>
<evidence type="ECO:0000256" key="2">
    <source>
        <dbReference type="ARBA" id="ARBA00023043"/>
    </source>
</evidence>
<dbReference type="Pfam" id="PF12796">
    <property type="entry name" value="Ank_2"/>
    <property type="match status" value="1"/>
</dbReference>
<dbReference type="Proteomes" id="UP000324767">
    <property type="component" value="Unassembled WGS sequence"/>
</dbReference>
<dbReference type="InterPro" id="IPR036770">
    <property type="entry name" value="Ankyrin_rpt-contain_sf"/>
</dbReference>
<feature type="repeat" description="ANK" evidence="3">
    <location>
        <begin position="77"/>
        <end position="113"/>
    </location>
</feature>
<dbReference type="PROSITE" id="PS50088">
    <property type="entry name" value="ANK_REPEAT"/>
    <property type="match status" value="1"/>
</dbReference>
<evidence type="ECO:0000313" key="5">
    <source>
        <dbReference type="Proteomes" id="UP000324767"/>
    </source>
</evidence>
<proteinExistence type="predicted"/>
<gene>
    <name evidence="4" type="ORF">FRX48_01224</name>
</gene>
<sequence length="127" mass="14415">MLRWQDKSSKYLDHYAKLGKAAAVRYLLEARCKPGTRKKARPEPLLNAVPGGSERHNKRVRILLEFEADVNIVSGNSGKTPLHYAIEHRHFKGYRNLIFILLDGGADLNIKDYSGDVPLPKYSLWGL</sequence>
<dbReference type="PRINTS" id="PR01415">
    <property type="entry name" value="ANKYRIN"/>
</dbReference>
<keyword evidence="2 3" id="KW-0040">ANK repeat</keyword>
<dbReference type="PROSITE" id="PS50297">
    <property type="entry name" value="ANK_REP_REGION"/>
    <property type="match status" value="1"/>
</dbReference>